<dbReference type="EMBL" id="CAJVQB010060001">
    <property type="protein sequence ID" value="CAG8839230.1"/>
    <property type="molecule type" value="Genomic_DNA"/>
</dbReference>
<gene>
    <name evidence="1" type="ORF">GMARGA_LOCUS34354</name>
</gene>
<protein>
    <submittedName>
        <fullName evidence="1">21938_t:CDS:1</fullName>
    </submittedName>
</protein>
<feature type="non-terminal residue" evidence="1">
    <location>
        <position position="160"/>
    </location>
</feature>
<organism evidence="1 2">
    <name type="scientific">Gigaspora margarita</name>
    <dbReference type="NCBI Taxonomy" id="4874"/>
    <lineage>
        <taxon>Eukaryota</taxon>
        <taxon>Fungi</taxon>
        <taxon>Fungi incertae sedis</taxon>
        <taxon>Mucoromycota</taxon>
        <taxon>Glomeromycotina</taxon>
        <taxon>Glomeromycetes</taxon>
        <taxon>Diversisporales</taxon>
        <taxon>Gigasporaceae</taxon>
        <taxon>Gigaspora</taxon>
    </lineage>
</organism>
<accession>A0ABN7WTT2</accession>
<feature type="non-terminal residue" evidence="1">
    <location>
        <position position="1"/>
    </location>
</feature>
<proteinExistence type="predicted"/>
<comment type="caution">
    <text evidence="1">The sequence shown here is derived from an EMBL/GenBank/DDBJ whole genome shotgun (WGS) entry which is preliminary data.</text>
</comment>
<keyword evidence="2" id="KW-1185">Reference proteome</keyword>
<name>A0ABN7WTT2_GIGMA</name>
<reference evidence="1 2" key="1">
    <citation type="submission" date="2021-06" db="EMBL/GenBank/DDBJ databases">
        <authorList>
            <person name="Kallberg Y."/>
            <person name="Tangrot J."/>
            <person name="Rosling A."/>
        </authorList>
    </citation>
    <scope>NUCLEOTIDE SEQUENCE [LARGE SCALE GENOMIC DNA]</scope>
    <source>
        <strain evidence="1 2">120-4 pot B 10/14</strain>
    </source>
</reference>
<dbReference type="Proteomes" id="UP000789901">
    <property type="component" value="Unassembled WGS sequence"/>
</dbReference>
<evidence type="ECO:0000313" key="1">
    <source>
        <dbReference type="EMBL" id="CAG8839230.1"/>
    </source>
</evidence>
<sequence>IKLSISSESLLVSFIEEGIHIRLNSENYIHVQIISYLGTGREFIVFLVQVCDYEIKDAVLKIEVCKDIEISQVYHEILALQTLTIIQDYGRLCQIIGIIKFERKISLLELINKLKGELRLFVESVKDAKHIRSFSVRSILNLSDSNVDRVIASPESKAKF</sequence>
<evidence type="ECO:0000313" key="2">
    <source>
        <dbReference type="Proteomes" id="UP000789901"/>
    </source>
</evidence>